<reference evidence="3 4" key="1">
    <citation type="journal article" date="2019" name="Mol. Ecol. Resour.">
        <title>Chromosome-level genome assembly of Triplophysa tibetana, a fish adapted to the harsh high-altitude environment of the Tibetan Plateau.</title>
        <authorList>
            <person name="Yang X."/>
            <person name="Liu H."/>
            <person name="Ma Z."/>
            <person name="Zou Y."/>
            <person name="Zou M."/>
            <person name="Mao Y."/>
            <person name="Li X."/>
            <person name="Wang H."/>
            <person name="Chen T."/>
            <person name="Wang W."/>
            <person name="Yang R."/>
        </authorList>
    </citation>
    <scope>NUCLEOTIDE SEQUENCE [LARGE SCALE GENOMIC DNA]</scope>
    <source>
        <strain evidence="3">TTIB1903HZAU</strain>
        <tissue evidence="3">Muscle</tissue>
    </source>
</reference>
<feature type="region of interest" description="Disordered" evidence="1">
    <location>
        <begin position="639"/>
        <end position="688"/>
    </location>
</feature>
<feature type="compositionally biased region" description="Polar residues" evidence="1">
    <location>
        <begin position="1162"/>
        <end position="1175"/>
    </location>
</feature>
<organism evidence="3 4">
    <name type="scientific">Triplophysa tibetana</name>
    <dbReference type="NCBI Taxonomy" id="1572043"/>
    <lineage>
        <taxon>Eukaryota</taxon>
        <taxon>Metazoa</taxon>
        <taxon>Chordata</taxon>
        <taxon>Craniata</taxon>
        <taxon>Vertebrata</taxon>
        <taxon>Euteleostomi</taxon>
        <taxon>Actinopterygii</taxon>
        <taxon>Neopterygii</taxon>
        <taxon>Teleostei</taxon>
        <taxon>Ostariophysi</taxon>
        <taxon>Cypriniformes</taxon>
        <taxon>Nemacheilidae</taxon>
        <taxon>Triplophysa</taxon>
    </lineage>
</organism>
<feature type="compositionally biased region" description="Polar residues" evidence="1">
    <location>
        <begin position="1310"/>
        <end position="1322"/>
    </location>
</feature>
<feature type="region of interest" description="Disordered" evidence="1">
    <location>
        <begin position="1497"/>
        <end position="1604"/>
    </location>
</feature>
<feature type="compositionally biased region" description="Polar residues" evidence="1">
    <location>
        <begin position="378"/>
        <end position="387"/>
    </location>
</feature>
<dbReference type="Pfam" id="PF15232">
    <property type="entry name" value="DUF4585"/>
    <property type="match status" value="1"/>
</dbReference>
<evidence type="ECO:0000313" key="3">
    <source>
        <dbReference type="EMBL" id="KAA0725402.1"/>
    </source>
</evidence>
<feature type="compositionally biased region" description="Basic and acidic residues" evidence="1">
    <location>
        <begin position="658"/>
        <end position="668"/>
    </location>
</feature>
<feature type="region of interest" description="Disordered" evidence="1">
    <location>
        <begin position="1085"/>
        <end position="1193"/>
    </location>
</feature>
<feature type="region of interest" description="Disordered" evidence="1">
    <location>
        <begin position="256"/>
        <end position="308"/>
    </location>
</feature>
<feature type="compositionally biased region" description="Polar residues" evidence="1">
    <location>
        <begin position="1508"/>
        <end position="1521"/>
    </location>
</feature>
<dbReference type="OrthoDB" id="8945866at2759"/>
<feature type="compositionally biased region" description="Basic and acidic residues" evidence="1">
    <location>
        <begin position="639"/>
        <end position="648"/>
    </location>
</feature>
<feature type="compositionally biased region" description="Basic residues" evidence="1">
    <location>
        <begin position="1536"/>
        <end position="1547"/>
    </location>
</feature>
<dbReference type="Proteomes" id="UP000324632">
    <property type="component" value="Chromosome 1"/>
</dbReference>
<proteinExistence type="predicted"/>
<dbReference type="PANTHER" id="PTHR33775:SF2">
    <property type="entry name" value="CARDIAC-ENRICHED FHL2-INTERACTING PROTEIN"/>
    <property type="match status" value="1"/>
</dbReference>
<dbReference type="InterPro" id="IPR052303">
    <property type="entry name" value="CEFIP"/>
</dbReference>
<keyword evidence="4" id="KW-1185">Reference proteome</keyword>
<dbReference type="GO" id="GO:0030018">
    <property type="term" value="C:Z disc"/>
    <property type="evidence" value="ECO:0007669"/>
    <property type="project" value="TreeGrafter"/>
</dbReference>
<sequence>MSNQDEFHTGHRTSMLHLRYLASFMDEIDREVVSLTDRAFKSLCIGDEAIYNDSEFSPSPVSCHKPQVEEISKKTQESSCSAVNKVHSYLLNGENYALGRPKKTSSKDTSHFAMFSAKKNSECTKMINGESSDKSAFLRIKRELSELSSDYHSIMVEQFSSANNNVYSDEKGYAKKSSIDASIPSRKSSKCKHKNQKMKTETVFLHSEFSPFLSWRDLNAFYMGQDHISEIMLSNRQSEWYDSPLYKELTAAHEHHKLHVTQSEDKDVENCPTQTETHQVKVQPESVQSTSPSKPPKPQKETQWGQHDIVSKAPLLATEKRCNSEKVESCVPWRKNKIRAKSAIPLGLSQITLPVCEGTKAGEEGAQPIEKEGKTIEDQTSSSSTPFNISQLLTPVILSRQGAETSEILQAVLPHTALDVPRLREREIHPSPEIKREVYKSMASSLLFNLKDNRKRVKAMYSPPKFKGLDLTGQNKELPLPEVPGSKDEVKIQEVSKATTISPACQKNIISPMSPLLESADTQNCSPHGYAKGGVPDDYLALSLLQSGGSANRPLKSNRSPSAIRVAYPSLQLYRKASVEESHFKANCQTVVNTSSQVFTDKAINSEHIKYRDTHSNQNILVQGVNEEQKDKIPIVSLNRERTYENKSGKSPYANSTKCDDNKEKLETSRTVSMQKIPVKEKESNRMEDRAKHLFSARQNNFIKSQRIISKDDDDNDNDEDNSSNADKVLLAIKDKNCINVLSRHSKKAKTKELEQGQYNTGFHQDKGMIGAPTLKESANVKEETTTEKQSSFIAISNSMNQKEQVKNESMSMKGNIYAKRALFVSMEQAANKTTVSFKKDNTVIDKYDLAKMALEEVIADREQRKLKSKVVSNQIVVMDRNRFGCELFTNREDQQTSMFESNRGTNTKEGKSQNNASAFKTNKQAVQMMSEVVVTKYDDSEESNRYKVNFQEKELAKNICHAKVGNNRGDHLESRNIHNSGQCEEELENKKPYFSHTPEVPPRRERSTSEGNSRVAEKTMRNKELKREGGTSVKTEDMESSTFFQSQSKNRGPVKGNVSALKEIYDKESGVHCKDIQMYQFGESAISEKSKDERPNDQSPKDKTKDKTIIPKVTVGSRESEYFNKEIDSENKRTSESPSKASEKRKTDYDSQKEHNDTQDFQKTTISDLTNNRQEMQECKVNRTEKREKGSDLLKEAGNRHNKYEVPCQNYVKGFISGLLGLSNEKESHNCGSEKVIIVGEHDEDLTKVDLFFEAINAKQSRKDSITVHDILEHSPSLSSLHGKQTPHSSLHPKEKELSLSHESERGSQSHLELLSSNPGFHQSDEEEDSCTFGNHESESDVSNRVVSPLTDVKKKGWVHCLTESARNLTQVSYNMSLTELPETAQPLSLRESLNEPKNGEENLERFKNCVHSKVAQSFIPDKIPQPNQPAARHLLSPLASQLPSVKEGKLSVGSVSVSEEEEQRSAVSTLSEGVDSFETNAGDTLKEIISCTAQTDAEGSKAPSERSGSVCSGNDSHGQNKPPVVPPKTEKAMRRAMKLTTRRIHKSEAKSKIERRGRSREKGISKENERRHYSTGKTEGDRSERISISSDRHSSQHSNHYLEDTLEPKTQISEKQLRHLSNKGQDRQTNKVVDSNSHSTEKQHKQSNDIYHLEKSNTNNKIDRMRRNNEKYVPIKQERRTQSLDRYLRDKHENKSNSFEQTEEEVNSELLTGELHNSTSKALPLRQNTIEHTYAHATNILAQSFPITQRKLLQDPDSGQYFLVDMPVQVKSKTFFDPETKSYVQLPIQSPEGAIRQAPPLEVMNTPPLVLYHGFVSVPFSTIPSQKSIIRTTGSMNIPDDLDDFETGKKQMQGDFYQTQEVHPYIEPAYILQEHTPEEEIDSVR</sequence>
<feature type="compositionally biased region" description="Basic and acidic residues" evidence="1">
    <location>
        <begin position="1119"/>
        <end position="1161"/>
    </location>
</feature>
<comment type="caution">
    <text evidence="3">The sequence shown here is derived from an EMBL/GenBank/DDBJ whole genome shotgun (WGS) entry which is preliminary data.</text>
</comment>
<feature type="compositionally biased region" description="Polar residues" evidence="1">
    <location>
        <begin position="897"/>
        <end position="906"/>
    </location>
</feature>
<protein>
    <recommendedName>
        <fullName evidence="2">DUF4585 domain-containing protein</fullName>
    </recommendedName>
</protein>
<feature type="compositionally biased region" description="Basic and acidic residues" evidence="1">
    <location>
        <begin position="678"/>
        <end position="688"/>
    </location>
</feature>
<feature type="compositionally biased region" description="Basic and acidic residues" evidence="1">
    <location>
        <begin position="1016"/>
        <end position="1038"/>
    </location>
</feature>
<dbReference type="GO" id="GO:0070886">
    <property type="term" value="P:positive regulation of calcineurin-NFAT signaling cascade"/>
    <property type="evidence" value="ECO:0007669"/>
    <property type="project" value="TreeGrafter"/>
</dbReference>
<gene>
    <name evidence="3" type="ORF">E1301_Tti019002</name>
</gene>
<feature type="compositionally biased region" description="Polar residues" evidence="1">
    <location>
        <begin position="1041"/>
        <end position="1051"/>
    </location>
</feature>
<feature type="region of interest" description="Disordered" evidence="1">
    <location>
        <begin position="897"/>
        <end position="918"/>
    </location>
</feature>
<feature type="compositionally biased region" description="Polar residues" evidence="1">
    <location>
        <begin position="1278"/>
        <end position="1290"/>
    </location>
</feature>
<evidence type="ECO:0000259" key="2">
    <source>
        <dbReference type="Pfam" id="PF15232"/>
    </source>
</evidence>
<accession>A0A5A9PV07</accession>
<feature type="region of interest" description="Disordered" evidence="1">
    <location>
        <begin position="1455"/>
        <end position="1483"/>
    </location>
</feature>
<evidence type="ECO:0000313" key="4">
    <source>
        <dbReference type="Proteomes" id="UP000324632"/>
    </source>
</evidence>
<feature type="region of interest" description="Disordered" evidence="1">
    <location>
        <begin position="1278"/>
        <end position="1346"/>
    </location>
</feature>
<dbReference type="InterPro" id="IPR027838">
    <property type="entry name" value="DUF4585"/>
</dbReference>
<feature type="compositionally biased region" description="Basic and acidic residues" evidence="1">
    <location>
        <begin position="1293"/>
        <end position="1309"/>
    </location>
</feature>
<feature type="compositionally biased region" description="Basic and acidic residues" evidence="1">
    <location>
        <begin position="1176"/>
        <end position="1193"/>
    </location>
</feature>
<evidence type="ECO:0000256" key="1">
    <source>
        <dbReference type="SAM" id="MobiDB-lite"/>
    </source>
</evidence>
<feature type="region of interest" description="Disordered" evidence="1">
    <location>
        <begin position="982"/>
        <end position="1056"/>
    </location>
</feature>
<name>A0A5A9PV07_9TELE</name>
<feature type="compositionally biased region" description="Basic and acidic residues" evidence="1">
    <location>
        <begin position="1087"/>
        <end position="1110"/>
    </location>
</feature>
<feature type="compositionally biased region" description="Basic and acidic residues" evidence="1">
    <location>
        <begin position="1548"/>
        <end position="1604"/>
    </location>
</feature>
<dbReference type="EMBL" id="SOYY01000001">
    <property type="protein sequence ID" value="KAA0725402.1"/>
    <property type="molecule type" value="Genomic_DNA"/>
</dbReference>
<feature type="region of interest" description="Disordered" evidence="1">
    <location>
        <begin position="363"/>
        <end position="387"/>
    </location>
</feature>
<dbReference type="PANTHER" id="PTHR33775">
    <property type="entry name" value="CARDIAC-ENRICHED FHL2-INTERACTING PROTEIN-RELATED"/>
    <property type="match status" value="1"/>
</dbReference>
<feature type="compositionally biased region" description="Basic and acidic residues" evidence="1">
    <location>
        <begin position="1641"/>
        <end position="1672"/>
    </location>
</feature>
<feature type="domain" description="DUF4585" evidence="2">
    <location>
        <begin position="1747"/>
        <end position="1818"/>
    </location>
</feature>
<feature type="region of interest" description="Disordered" evidence="1">
    <location>
        <begin position="1619"/>
        <end position="1685"/>
    </location>
</feature>